<dbReference type="STRING" id="862515.HMPREF0658_1017"/>
<dbReference type="eggNOG" id="ENOG502ZFUJ">
    <property type="taxonomic scope" value="Bacteria"/>
</dbReference>
<dbReference type="SUPFAM" id="SSF56059">
    <property type="entry name" value="Glutathione synthetase ATP-binding domain-like"/>
    <property type="match status" value="1"/>
</dbReference>
<evidence type="ECO:0000256" key="1">
    <source>
        <dbReference type="PROSITE-ProRule" id="PRU00409"/>
    </source>
</evidence>
<dbReference type="PROSITE" id="PS50975">
    <property type="entry name" value="ATP_GRASP"/>
    <property type="match status" value="1"/>
</dbReference>
<dbReference type="RefSeq" id="WP_006948961.1">
    <property type="nucleotide sequence ID" value="NZ_BAJI01000011.1"/>
</dbReference>
<evidence type="ECO:0000259" key="2">
    <source>
        <dbReference type="PROSITE" id="PS50975"/>
    </source>
</evidence>
<dbReference type="GO" id="GO:0046872">
    <property type="term" value="F:metal ion binding"/>
    <property type="evidence" value="ECO:0007669"/>
    <property type="project" value="InterPro"/>
</dbReference>
<accession>E0NS66</accession>
<reference evidence="3" key="1">
    <citation type="submission" date="2010-07" db="EMBL/GenBank/DDBJ databases">
        <authorList>
            <person name="Muzny D."/>
            <person name="Qin X."/>
            <person name="Deng J."/>
            <person name="Jiang H."/>
            <person name="Liu Y."/>
            <person name="Qu J."/>
            <person name="Song X.-Z."/>
            <person name="Zhang L."/>
            <person name="Thornton R."/>
            <person name="Coyle M."/>
            <person name="Francisco L."/>
            <person name="Jackson L."/>
            <person name="Javaid M."/>
            <person name="Korchina V."/>
            <person name="Kovar C."/>
            <person name="Mata R."/>
            <person name="Mathew T."/>
            <person name="Ngo R."/>
            <person name="Nguyen L."/>
            <person name="Nguyen N."/>
            <person name="Okwuonu G."/>
            <person name="Ongeri F."/>
            <person name="Pham C."/>
            <person name="Simmons D."/>
            <person name="Wilczek-Boney K."/>
            <person name="Hale W."/>
            <person name="Jakkamsetti A."/>
            <person name="Pham P."/>
            <person name="Ruth R."/>
            <person name="San Lucas F."/>
            <person name="Warren J."/>
            <person name="Zhang J."/>
            <person name="Zhao Z."/>
            <person name="Zhou C."/>
            <person name="Zhu D."/>
            <person name="Lee S."/>
            <person name="Bess C."/>
            <person name="Blankenburg K."/>
            <person name="Forbes L."/>
            <person name="Fu Q."/>
            <person name="Gubbala S."/>
            <person name="Hirani K."/>
            <person name="Jayaseelan J.C."/>
            <person name="Lara F."/>
            <person name="Munidasa M."/>
            <person name="Palculict T."/>
            <person name="Patil S."/>
            <person name="Pu L.-L."/>
            <person name="Saada N."/>
            <person name="Tang L."/>
            <person name="Weissenberger G."/>
            <person name="Zhu Y."/>
            <person name="Hemphill L."/>
            <person name="Shang Y."/>
            <person name="Youmans B."/>
            <person name="Ayvaz T."/>
            <person name="Ross M."/>
            <person name="Santibanez J."/>
            <person name="Aqrawi P."/>
            <person name="Gross S."/>
            <person name="Joshi V."/>
            <person name="Fowler G."/>
            <person name="Nazareth L."/>
            <person name="Reid J."/>
            <person name="Worley K."/>
            <person name="Petrosino J."/>
            <person name="Highlander S."/>
            <person name="Gibbs R."/>
        </authorList>
    </citation>
    <scope>NUCLEOTIDE SEQUENCE [LARGE SCALE GENOMIC DNA]</scope>
    <source>
        <strain evidence="3">DSM 16973</strain>
    </source>
</reference>
<protein>
    <recommendedName>
        <fullName evidence="2">ATP-grasp domain-containing protein</fullName>
    </recommendedName>
</protein>
<proteinExistence type="predicted"/>
<dbReference type="HOGENOM" id="CLU_059540_0_0_10"/>
<dbReference type="EMBL" id="AEEI01000034">
    <property type="protein sequence ID" value="EFM02029.1"/>
    <property type="molecule type" value="Genomic_DNA"/>
</dbReference>
<dbReference type="AlphaFoldDB" id="E0NS66"/>
<keyword evidence="1" id="KW-0067">ATP-binding</keyword>
<evidence type="ECO:0000313" key="3">
    <source>
        <dbReference type="EMBL" id="EFM02029.1"/>
    </source>
</evidence>
<gene>
    <name evidence="3" type="ORF">HMPREF0658_1017</name>
</gene>
<dbReference type="OrthoDB" id="5291617at2"/>
<keyword evidence="1" id="KW-0547">Nucleotide-binding</keyword>
<feature type="domain" description="ATP-grasp" evidence="2">
    <location>
        <begin position="134"/>
        <end position="347"/>
    </location>
</feature>
<sequence length="359" mass="40470">MKLHLFNPEHDLALATNEAHFTAPHAARELRADLGFIPALWASDGDLVLVDDVAAAFNAYRRFKFDRKPEVIFIAKDDLATGVFSSDAHIEIAPWGWDRAIATQLKSMQIPEHLLPSDDALQHIRRLSHRQTSVALLHALRKQLPQSTVGERVECRCMMEVHQWIDRWHHVVVKAPWSSSGRGVRYIHSEMETNTAGWLNNMITRQGSIFVEPYFNKVKDFGMEFFSDGNGRIDYWGLSLFKTINGAYAGSLLATEEEKETALTGYISKDVIQTVCTRIQNQMGSLLKGRYAGAFGVDMMVVAEKDGNGFVLHPCVEINLRRTMGHLALALSPKESGIPKLMRICYEGTSYRLRIMPAD</sequence>
<dbReference type="InterPro" id="IPR011761">
    <property type="entry name" value="ATP-grasp"/>
</dbReference>
<dbReference type="GO" id="GO:0005524">
    <property type="term" value="F:ATP binding"/>
    <property type="evidence" value="ECO:0007669"/>
    <property type="project" value="UniProtKB-UniRule"/>
</dbReference>
<dbReference type="BioCyc" id="PMAR862515-HMP:GMOO-1033-MONOMER"/>
<comment type="caution">
    <text evidence="3">The sequence shown here is derived from an EMBL/GenBank/DDBJ whole genome shotgun (WGS) entry which is preliminary data.</text>
</comment>
<evidence type="ECO:0000313" key="4">
    <source>
        <dbReference type="Proteomes" id="UP000004394"/>
    </source>
</evidence>
<name>E0NS66_9BACT</name>
<organism evidence="3 4">
    <name type="scientific">Hoylesella marshii DSM 16973 = JCM 13450</name>
    <dbReference type="NCBI Taxonomy" id="862515"/>
    <lineage>
        <taxon>Bacteria</taxon>
        <taxon>Pseudomonadati</taxon>
        <taxon>Bacteroidota</taxon>
        <taxon>Bacteroidia</taxon>
        <taxon>Bacteroidales</taxon>
        <taxon>Prevotellaceae</taxon>
        <taxon>Hoylesella</taxon>
    </lineage>
</organism>
<dbReference type="Proteomes" id="UP000004394">
    <property type="component" value="Unassembled WGS sequence"/>
</dbReference>
<keyword evidence="4" id="KW-1185">Reference proteome</keyword>